<feature type="binding site" evidence="10">
    <location>
        <position position="169"/>
    </location>
    <ligand>
        <name>Zn(2+)</name>
        <dbReference type="ChEBI" id="CHEBI:29105"/>
        <label>1</label>
    </ligand>
</feature>
<gene>
    <name evidence="10" type="primary">DBP</name>
</gene>
<proteinExistence type="inferred from homology"/>
<evidence type="ECO:0000256" key="5">
    <source>
        <dbReference type="ARBA" id="ARBA00022705"/>
    </source>
</evidence>
<comment type="caution">
    <text evidence="10">Lacks conserved residue(s) required for the propagation of feature annotation.</text>
</comment>
<keyword evidence="3 10" id="KW-1048">Host nucleus</keyword>
<feature type="domain" description="Adenovirus DNA-binding zinc-binding" evidence="13">
    <location>
        <begin position="169"/>
        <end position="268"/>
    </location>
</feature>
<dbReference type="SUPFAM" id="SSF57917">
    <property type="entry name" value="Zn-binding domains of ADDBP"/>
    <property type="match status" value="2"/>
</dbReference>
<evidence type="ECO:0000256" key="4">
    <source>
        <dbReference type="ARBA" id="ARBA00022581"/>
    </source>
</evidence>
<dbReference type="SUPFAM" id="SSF47724">
    <property type="entry name" value="Domain of early E2A DNA-binding protein, ADDBP"/>
    <property type="match status" value="1"/>
</dbReference>
<evidence type="ECO:0000256" key="11">
    <source>
        <dbReference type="SAM" id="MobiDB-lite"/>
    </source>
</evidence>
<feature type="binding site" evidence="10">
    <location>
        <position position="335"/>
    </location>
    <ligand>
        <name>Zn(2+)</name>
        <dbReference type="ChEBI" id="CHEBI:29105"/>
        <label>2</label>
    </ligand>
</feature>
<keyword evidence="1 10" id="KW-0244">Early protein</keyword>
<feature type="binding site" evidence="10">
    <location>
        <position position="351"/>
    </location>
    <ligand>
        <name>Zn(2+)</name>
        <dbReference type="ChEBI" id="CHEBI:29105"/>
        <label>2</label>
    </ligand>
</feature>
<evidence type="ECO:0000256" key="6">
    <source>
        <dbReference type="ARBA" id="ARBA00022723"/>
    </source>
</evidence>
<evidence type="ECO:0000259" key="12">
    <source>
        <dbReference type="Pfam" id="PF02236"/>
    </source>
</evidence>
<feature type="binding site" evidence="10">
    <location>
        <position position="283"/>
    </location>
    <ligand>
        <name>Zn(2+)</name>
        <dbReference type="ChEBI" id="CHEBI:29105"/>
        <label>2</label>
    </ligand>
</feature>
<dbReference type="InterPro" id="IPR036362">
    <property type="entry name" value="Adenovirus_DNA-bd_N_sf"/>
</dbReference>
<dbReference type="Gene3D" id="3.90.148.10">
    <property type="entry name" value="Adenovirus DNA-binding, C-terminal domain superfamily/Adenovirus DNA-binding, zinc binding domain"/>
    <property type="match status" value="1"/>
</dbReference>
<evidence type="ECO:0000256" key="2">
    <source>
        <dbReference type="ARBA" id="ARBA00022553"/>
    </source>
</evidence>
<keyword evidence="4 10" id="KW-0945">Host-virus interaction</keyword>
<reference evidence="14" key="1">
    <citation type="journal article" date="2024" name="Microbiome">
        <title>Substantial viral diversity in bats and rodents from East Africa: insights into evolution, recombination, and cocirculation.</title>
        <authorList>
            <person name="Wang D."/>
            <person name="Yang X."/>
            <person name="Ren Z."/>
            <person name="Hu B."/>
            <person name="Zhao H."/>
            <person name="Yang K."/>
            <person name="Shi P."/>
            <person name="Zhang Z."/>
            <person name="Feng Q."/>
            <person name="Nawenja C.V."/>
            <person name="Obanda V."/>
            <person name="Robert K."/>
            <person name="Nalikka B."/>
            <person name="Waruhiu C.N."/>
            <person name="Ochola G.O."/>
            <person name="Onyuok S.O."/>
            <person name="Ochieng H."/>
            <person name="Li B."/>
            <person name="Zhu Y."/>
            <person name="Si H."/>
            <person name="Yin J."/>
            <person name="Kristiansen K."/>
            <person name="Jin X."/>
            <person name="Xu X."/>
            <person name="Xiao M."/>
            <person name="Agwanda B."/>
            <person name="Ommeh S."/>
            <person name="Li J."/>
            <person name="Shi Z.L."/>
        </authorList>
    </citation>
    <scope>NUCLEOTIDE SEQUENCE</scope>
    <source>
        <strain evidence="14">1A/Kenya/BAT2584/2015</strain>
    </source>
</reference>
<evidence type="ECO:0000256" key="10">
    <source>
        <dbReference type="HAMAP-Rule" id="MF_04054"/>
    </source>
</evidence>
<feature type="region of interest" description="Disordered" evidence="11">
    <location>
        <begin position="1"/>
        <end position="60"/>
    </location>
</feature>
<feature type="binding site" evidence="10">
    <location>
        <position position="281"/>
    </location>
    <ligand>
        <name>Zn(2+)</name>
        <dbReference type="ChEBI" id="CHEBI:29105"/>
        <label>2</label>
    </ligand>
</feature>
<feature type="binding site" evidence="10">
    <location>
        <position position="224"/>
    </location>
    <ligand>
        <name>Zn(2+)</name>
        <dbReference type="ChEBI" id="CHEBI:29105"/>
        <label>1</label>
    </ligand>
</feature>
<dbReference type="InterPro" id="IPR005376">
    <property type="entry name" value="Adenovirus_DNA-bd_zn-bd"/>
</dbReference>
<keyword evidence="5 10" id="KW-0235">DNA replication</keyword>
<comment type="similarity">
    <text evidence="10">Belongs to the adenoviridae E2A DNA-binding protein family.</text>
</comment>
<keyword evidence="7 10" id="KW-0862">Zinc</keyword>
<evidence type="ECO:0000313" key="14">
    <source>
        <dbReference type="EMBL" id="XBH23598.1"/>
    </source>
</evidence>
<comment type="domain">
    <text evidence="10">The C-terminal arm bridges DBP molecules together, thereby creating a chain.</text>
</comment>
<evidence type="ECO:0000256" key="9">
    <source>
        <dbReference type="ARBA" id="ARBA00023125"/>
    </source>
</evidence>
<evidence type="ECO:0000256" key="1">
    <source>
        <dbReference type="ARBA" id="ARBA00022518"/>
    </source>
</evidence>
<feature type="region of interest" description="Flexible loop" evidence="10">
    <location>
        <begin position="182"/>
        <end position="216"/>
    </location>
</feature>
<feature type="domain" description="Adenovirus DNA-binding zinc-binding" evidence="13">
    <location>
        <begin position="280"/>
        <end position="373"/>
    </location>
</feature>
<dbReference type="Pfam" id="PF03728">
    <property type="entry name" value="Viral_DNA_Zn_bi"/>
    <property type="match status" value="2"/>
</dbReference>
<organism evidence="14">
    <name type="scientific">Cardioderma bat adenovirus</name>
    <dbReference type="NCBI Taxonomy" id="3141913"/>
    <lineage>
        <taxon>Viruses</taxon>
        <taxon>Varidnaviria</taxon>
        <taxon>Bamfordvirae</taxon>
        <taxon>Preplasmiviricota</taxon>
        <taxon>Polisuviricotina</taxon>
        <taxon>Pharingeaviricetes</taxon>
        <taxon>Rowavirales</taxon>
        <taxon>Adenoviridae</taxon>
    </lineage>
</organism>
<evidence type="ECO:0000256" key="8">
    <source>
        <dbReference type="ARBA" id="ARBA00023109"/>
    </source>
</evidence>
<dbReference type="Pfam" id="PF02236">
    <property type="entry name" value="Viral_DNA_bi"/>
    <property type="match status" value="1"/>
</dbReference>
<keyword evidence="8 10" id="KW-1194">Viral DNA replication</keyword>
<protein>
    <recommendedName>
        <fullName evidence="10">DNA-binding protein</fullName>
        <shortName evidence="10">DBP</shortName>
    </recommendedName>
    <alternativeName>
        <fullName evidence="10">Early 2A protein</fullName>
    </alternativeName>
    <alternativeName>
        <fullName evidence="10">Early E2A DNA-binding protein</fullName>
    </alternativeName>
</protein>
<feature type="binding site" evidence="10">
    <location>
        <position position="171"/>
    </location>
    <ligand>
        <name>Zn(2+)</name>
        <dbReference type="ChEBI" id="CHEBI:29105"/>
        <label>1</label>
    </ligand>
</feature>
<dbReference type="EMBL" id="PP711818">
    <property type="protein sequence ID" value="XBH23598.1"/>
    <property type="molecule type" value="Genomic_DNA"/>
</dbReference>
<dbReference type="InterPro" id="IPR037540">
    <property type="entry name" value="ADV_DNB2"/>
</dbReference>
<dbReference type="Gene3D" id="1.10.269.10">
    <property type="entry name" value="Adenovirus DNA-binding, N-terminal domain"/>
    <property type="match status" value="1"/>
</dbReference>
<dbReference type="HAMAP" id="MF_04054">
    <property type="entry name" value="ADV_DNB2"/>
    <property type="match status" value="1"/>
</dbReference>
<name>A0AAU7E1T5_9ADEN</name>
<evidence type="ECO:0000259" key="13">
    <source>
        <dbReference type="Pfam" id="PF03728"/>
    </source>
</evidence>
<keyword evidence="6 10" id="KW-0479">Metal-binding</keyword>
<comment type="subcellular location">
    <subcellularLocation>
        <location evidence="10">Host nucleus</location>
    </subcellularLocation>
    <text evidence="10">Accumulates in infected cells.</text>
</comment>
<comment type="function">
    <text evidence="10">Plays a role in the elongation phase of viral strand displacement replication by unwinding the template in an ATP-independent fashion, employing its capacity to form multimers. Also enhances the rate of initiation. Released from template upon second strand synthesis. Assembles in complex with viral pTP, viral pol, host NFIA and host POU2F1/OCT1 on viral origin of replication. Covers the whole ssDNA genome during synthesis. The complementary strand synthesis induces its relese from DNA template. May inhibit cellular transcription mediated by the interaction between host SRCAP and CBP.</text>
</comment>
<accession>A0AAU7E1T5</accession>
<dbReference type="GO" id="GO:0003677">
    <property type="term" value="F:DNA binding"/>
    <property type="evidence" value="ECO:0007669"/>
    <property type="project" value="UniProtKB-UniRule"/>
</dbReference>
<evidence type="ECO:0000256" key="3">
    <source>
        <dbReference type="ARBA" id="ARBA00022562"/>
    </source>
</evidence>
<dbReference type="InterPro" id="IPR036368">
    <property type="entry name" value="ADBP_zn-bd_sf"/>
</dbReference>
<evidence type="ECO:0000256" key="7">
    <source>
        <dbReference type="ARBA" id="ARBA00022833"/>
    </source>
</evidence>
<dbReference type="GO" id="GO:0008270">
    <property type="term" value="F:zinc ion binding"/>
    <property type="evidence" value="ECO:0007669"/>
    <property type="project" value="UniProtKB-UniRule"/>
</dbReference>
<comment type="subunit">
    <text evidence="10">Homomultimerizes on viral ssDNA bound to pTP. Forms a initiation complex with viral polymerase, pTP and hosts NFIA and POU2F1/OCT1. Interacts with host SRCAP.</text>
</comment>
<keyword evidence="9 10" id="KW-0238">DNA-binding</keyword>
<keyword evidence="2 10" id="KW-0597">Phosphoprotein</keyword>
<dbReference type="InterPro" id="IPR036367">
    <property type="entry name" value="Ad_DBP_C_sf"/>
</dbReference>
<feature type="region of interest" description="C-terminal arm, DBP binding" evidence="10">
    <location>
        <begin position="397"/>
        <end position="411"/>
    </location>
</feature>
<reference evidence="14" key="2">
    <citation type="submission" date="2024-02" db="EMBL/GenBank/DDBJ databases">
        <authorList>
            <person name="Hu B."/>
        </authorList>
    </citation>
    <scope>NUCLEOTIDE SEQUENCE</scope>
    <source>
        <strain evidence="14">1A/Kenya/BAT2584/2015</strain>
    </source>
</reference>
<dbReference type="GO" id="GO:0019028">
    <property type="term" value="C:viral capsid"/>
    <property type="evidence" value="ECO:0007669"/>
    <property type="project" value="UniProtKB-UniRule"/>
</dbReference>
<feature type="domain" description="Adenovirus DNA-binding all-alpha" evidence="12">
    <location>
        <begin position="71"/>
        <end position="148"/>
    </location>
</feature>
<dbReference type="InterPro" id="IPR003176">
    <property type="entry name" value="Adenovirus_DNA-bd_a"/>
</dbReference>
<dbReference type="GO" id="GO:0006260">
    <property type="term" value="P:DNA replication"/>
    <property type="evidence" value="ECO:0007669"/>
    <property type="project" value="UniProtKB-KW"/>
</dbReference>
<dbReference type="GO" id="GO:0042025">
    <property type="term" value="C:host cell nucleus"/>
    <property type="evidence" value="ECO:0007669"/>
    <property type="project" value="UniProtKB-SubCell"/>
</dbReference>
<dbReference type="GO" id="GO:0045740">
    <property type="term" value="P:positive regulation of DNA replication"/>
    <property type="evidence" value="ECO:0007669"/>
    <property type="project" value="UniProtKB-UniRule"/>
</dbReference>
<dbReference type="GO" id="GO:0006351">
    <property type="term" value="P:DNA-templated transcription"/>
    <property type="evidence" value="ECO:0007669"/>
    <property type="project" value="UniProtKB-UniRule"/>
</dbReference>
<feature type="binding site" evidence="10">
    <location>
        <position position="240"/>
    </location>
    <ligand>
        <name>Zn(2+)</name>
        <dbReference type="ChEBI" id="CHEBI:29105"/>
        <label>1</label>
    </ligand>
</feature>
<dbReference type="GO" id="GO:0039687">
    <property type="term" value="P:viral DNA strand displacement replication"/>
    <property type="evidence" value="ECO:0007669"/>
    <property type="project" value="UniProtKB-UniRule"/>
</dbReference>
<sequence length="411" mass="44984">MSSHDKKHVISDSETDSAESAPPTPPPVPPKKRRRAVSSPAREDGEPKSRPKTPAGGAVRSLVSSNEAAWQRGMELALQLMVPLKVDHKPLTLLPDAGTLECFRKATQAWLNENKLFVGLTYTTQKSFQLAVGRLLFDFTLRAAGLHPGSWNPSGLVVWKHGCEDRLLCLHGSVMLGKEQLVEMDVNSESGQRALRETPDKTKIVTNKWGRQVVQLKNQDAMCCAYDASCSGGNFSPKSCGVFYTEGSKALQAFRQIAEFQRASYPKMSTAGEFVLLPSKCECNYGPGSVPLLGRQIPKITPYTVSATSGVDKSEVEDGKLLATLNNPSMLVFQCCNPVSRGSKAAAQKNCDMKISAVDVVSALQLAKRIWLEFAKEAAQVKFPEFKWSAEYQVQNTILPQGLTDDDDAMF</sequence>